<keyword evidence="3" id="KW-1185">Reference proteome</keyword>
<reference evidence="2 3" key="1">
    <citation type="submission" date="2023-09" db="EMBL/GenBank/DDBJ databases">
        <authorList>
            <person name="Wang M."/>
        </authorList>
    </citation>
    <scope>NUCLEOTIDE SEQUENCE [LARGE SCALE GENOMIC DNA]</scope>
    <source>
        <strain evidence="2">GT-2023</strain>
        <tissue evidence="2">Liver</tissue>
    </source>
</reference>
<gene>
    <name evidence="2" type="ORF">QQF64_030885</name>
</gene>
<name>A0ABR3N4Q0_9TELE</name>
<organism evidence="2 3">
    <name type="scientific">Cirrhinus molitorella</name>
    <name type="common">mud carp</name>
    <dbReference type="NCBI Taxonomy" id="172907"/>
    <lineage>
        <taxon>Eukaryota</taxon>
        <taxon>Metazoa</taxon>
        <taxon>Chordata</taxon>
        <taxon>Craniata</taxon>
        <taxon>Vertebrata</taxon>
        <taxon>Euteleostomi</taxon>
        <taxon>Actinopterygii</taxon>
        <taxon>Neopterygii</taxon>
        <taxon>Teleostei</taxon>
        <taxon>Ostariophysi</taxon>
        <taxon>Cypriniformes</taxon>
        <taxon>Cyprinidae</taxon>
        <taxon>Labeoninae</taxon>
        <taxon>Labeonini</taxon>
        <taxon>Cirrhinus</taxon>
    </lineage>
</organism>
<evidence type="ECO:0000313" key="2">
    <source>
        <dbReference type="EMBL" id="KAL1271869.1"/>
    </source>
</evidence>
<proteinExistence type="predicted"/>
<accession>A0ABR3N4Q0</accession>
<protein>
    <submittedName>
        <fullName evidence="2">Uncharacterized protein</fullName>
    </submittedName>
</protein>
<dbReference type="Proteomes" id="UP001558613">
    <property type="component" value="Unassembled WGS sequence"/>
</dbReference>
<dbReference type="EMBL" id="JAYMGO010000007">
    <property type="protein sequence ID" value="KAL1271869.1"/>
    <property type="molecule type" value="Genomic_DNA"/>
</dbReference>
<evidence type="ECO:0000313" key="3">
    <source>
        <dbReference type="Proteomes" id="UP001558613"/>
    </source>
</evidence>
<sequence length="123" mass="13625">MTSIKSNYIKLHCNNHYTSLSRTKANAHQLHCAPPVLTDGVVHPSTSPPPPPPPLAAVSSITPFPLILFLLEDGFRPSCRAFLLVSHPPSLHPSLKRRRGEQGFQGNIKKETPRKTCQIPRHP</sequence>
<feature type="region of interest" description="Disordered" evidence="1">
    <location>
        <begin position="90"/>
        <end position="123"/>
    </location>
</feature>
<comment type="caution">
    <text evidence="2">The sequence shown here is derived from an EMBL/GenBank/DDBJ whole genome shotgun (WGS) entry which is preliminary data.</text>
</comment>
<evidence type="ECO:0000256" key="1">
    <source>
        <dbReference type="SAM" id="MobiDB-lite"/>
    </source>
</evidence>